<dbReference type="CDD" id="cd02966">
    <property type="entry name" value="TlpA_like_family"/>
    <property type="match status" value="1"/>
</dbReference>
<dbReference type="PANTHER" id="PTHR42852:SF17">
    <property type="entry name" value="THIOREDOXIN-LIKE PROTEIN HI_1115"/>
    <property type="match status" value="1"/>
</dbReference>
<name>A0A1G6AKV4_9HYPH</name>
<evidence type="ECO:0000256" key="2">
    <source>
        <dbReference type="ARBA" id="ARBA00022748"/>
    </source>
</evidence>
<dbReference type="RefSeq" id="WP_090874867.1">
    <property type="nucleotide sequence ID" value="NZ_FMXQ01000001.1"/>
</dbReference>
<feature type="domain" description="Thioredoxin" evidence="4">
    <location>
        <begin position="71"/>
        <end position="217"/>
    </location>
</feature>
<dbReference type="InterPro" id="IPR013740">
    <property type="entry name" value="Redoxin"/>
</dbReference>
<dbReference type="OrthoDB" id="9799347at2"/>
<dbReference type="GO" id="GO:0016853">
    <property type="term" value="F:isomerase activity"/>
    <property type="evidence" value="ECO:0007669"/>
    <property type="project" value="UniProtKB-KW"/>
</dbReference>
<dbReference type="InterPro" id="IPR036249">
    <property type="entry name" value="Thioredoxin-like_sf"/>
</dbReference>
<dbReference type="NCBIfam" id="NF047696">
    <property type="entry name" value="ThlDiSintTplARhiz"/>
    <property type="match status" value="1"/>
</dbReference>
<sequence length="217" mass="22649">MADPTPRRRTAILFAAVALAGIAAGAVAVYVMRSGEGNGGEVASADCSDAVAAAERARPFAKGEVAAFRVVSEASPIGDVAFLGPDGAEMSLSAFAGKTVLVNLWATWCVPCRTEMPALDRLQGELGGDDFEVVTVNIDLNNEARARAFLDEIKVKNLAFYSDPTTGVFKDFKSRGLALGLPTTVLIDGKGCQIGNVQGPAEWDSDDAKALITAALR</sequence>
<dbReference type="STRING" id="665467.SAMN02982931_00794"/>
<dbReference type="PANTHER" id="PTHR42852">
    <property type="entry name" value="THIOL:DISULFIDE INTERCHANGE PROTEIN DSBE"/>
    <property type="match status" value="1"/>
</dbReference>
<proteinExistence type="predicted"/>
<dbReference type="InterPro" id="IPR050553">
    <property type="entry name" value="Thioredoxin_ResA/DsbE_sf"/>
</dbReference>
<dbReference type="GO" id="GO:0030313">
    <property type="term" value="C:cell envelope"/>
    <property type="evidence" value="ECO:0007669"/>
    <property type="project" value="UniProtKB-SubCell"/>
</dbReference>
<evidence type="ECO:0000313" key="6">
    <source>
        <dbReference type="Proteomes" id="UP000199071"/>
    </source>
</evidence>
<dbReference type="Gene3D" id="3.40.30.10">
    <property type="entry name" value="Glutaredoxin"/>
    <property type="match status" value="1"/>
</dbReference>
<evidence type="ECO:0000259" key="4">
    <source>
        <dbReference type="PROSITE" id="PS51352"/>
    </source>
</evidence>
<dbReference type="PROSITE" id="PS51352">
    <property type="entry name" value="THIOREDOXIN_2"/>
    <property type="match status" value="1"/>
</dbReference>
<dbReference type="GO" id="GO:0017004">
    <property type="term" value="P:cytochrome complex assembly"/>
    <property type="evidence" value="ECO:0007669"/>
    <property type="project" value="UniProtKB-KW"/>
</dbReference>
<dbReference type="PROSITE" id="PS00194">
    <property type="entry name" value="THIOREDOXIN_1"/>
    <property type="match status" value="1"/>
</dbReference>
<dbReference type="EMBL" id="FMXQ01000001">
    <property type="protein sequence ID" value="SDB09026.1"/>
    <property type="molecule type" value="Genomic_DNA"/>
</dbReference>
<evidence type="ECO:0000313" key="5">
    <source>
        <dbReference type="EMBL" id="SDB09026.1"/>
    </source>
</evidence>
<dbReference type="SUPFAM" id="SSF52833">
    <property type="entry name" value="Thioredoxin-like"/>
    <property type="match status" value="1"/>
</dbReference>
<dbReference type="GO" id="GO:0015036">
    <property type="term" value="F:disulfide oxidoreductase activity"/>
    <property type="evidence" value="ECO:0007669"/>
    <property type="project" value="UniProtKB-ARBA"/>
</dbReference>
<comment type="subcellular location">
    <subcellularLocation>
        <location evidence="1">Cell envelope</location>
    </subcellularLocation>
</comment>
<keyword evidence="3" id="KW-0676">Redox-active center</keyword>
<keyword evidence="6" id="KW-1185">Reference proteome</keyword>
<dbReference type="Proteomes" id="UP000199071">
    <property type="component" value="Unassembled WGS sequence"/>
</dbReference>
<evidence type="ECO:0000256" key="1">
    <source>
        <dbReference type="ARBA" id="ARBA00004196"/>
    </source>
</evidence>
<accession>A0A1G6AKV4</accession>
<keyword evidence="5" id="KW-0413">Isomerase</keyword>
<dbReference type="InterPro" id="IPR013766">
    <property type="entry name" value="Thioredoxin_domain"/>
</dbReference>
<dbReference type="InterPro" id="IPR017937">
    <property type="entry name" value="Thioredoxin_CS"/>
</dbReference>
<organism evidence="5 6">
    <name type="scientific">Bauldia litoralis</name>
    <dbReference type="NCBI Taxonomy" id="665467"/>
    <lineage>
        <taxon>Bacteria</taxon>
        <taxon>Pseudomonadati</taxon>
        <taxon>Pseudomonadota</taxon>
        <taxon>Alphaproteobacteria</taxon>
        <taxon>Hyphomicrobiales</taxon>
        <taxon>Kaistiaceae</taxon>
        <taxon>Bauldia</taxon>
    </lineage>
</organism>
<dbReference type="AlphaFoldDB" id="A0A1G6AKV4"/>
<keyword evidence="2" id="KW-0201">Cytochrome c-type biogenesis</keyword>
<gene>
    <name evidence="5" type="ORF">SAMN02982931_00794</name>
</gene>
<protein>
    <submittedName>
        <fullName evidence="5">Thiol-disulfide isomerase or thioredoxin</fullName>
    </submittedName>
</protein>
<evidence type="ECO:0000256" key="3">
    <source>
        <dbReference type="ARBA" id="ARBA00023284"/>
    </source>
</evidence>
<reference evidence="5 6" key="1">
    <citation type="submission" date="2016-10" db="EMBL/GenBank/DDBJ databases">
        <authorList>
            <person name="de Groot N.N."/>
        </authorList>
    </citation>
    <scope>NUCLEOTIDE SEQUENCE [LARGE SCALE GENOMIC DNA]</scope>
    <source>
        <strain evidence="5 6">ATCC 35022</strain>
    </source>
</reference>
<dbReference type="Pfam" id="PF08534">
    <property type="entry name" value="Redoxin"/>
    <property type="match status" value="1"/>
</dbReference>